<protein>
    <submittedName>
        <fullName evidence="2">Uncharacterized protein</fullName>
    </submittedName>
</protein>
<gene>
    <name evidence="2" type="ORF">EX30DRAFT_360891</name>
</gene>
<accession>A0A4S2N6Q5</accession>
<dbReference type="AlphaFoldDB" id="A0A4S2N6Q5"/>
<reference evidence="2 3" key="1">
    <citation type="submission" date="2019-04" db="EMBL/GenBank/DDBJ databases">
        <title>Comparative genomics and transcriptomics to analyze fruiting body development in filamentous ascomycetes.</title>
        <authorList>
            <consortium name="DOE Joint Genome Institute"/>
            <person name="Lutkenhaus R."/>
            <person name="Traeger S."/>
            <person name="Breuer J."/>
            <person name="Kuo A."/>
            <person name="Lipzen A."/>
            <person name="Pangilinan J."/>
            <person name="Dilworth D."/>
            <person name="Sandor L."/>
            <person name="Poggeler S."/>
            <person name="Barry K."/>
            <person name="Grigoriev I.V."/>
            <person name="Nowrousian M."/>
        </authorList>
    </citation>
    <scope>NUCLEOTIDE SEQUENCE [LARGE SCALE GENOMIC DNA]</scope>
    <source>
        <strain evidence="2 3">CBS 389.68</strain>
    </source>
</reference>
<dbReference type="OrthoDB" id="1744869at2759"/>
<evidence type="ECO:0000313" key="3">
    <source>
        <dbReference type="Proteomes" id="UP000298138"/>
    </source>
</evidence>
<evidence type="ECO:0000256" key="1">
    <source>
        <dbReference type="SAM" id="MobiDB-lite"/>
    </source>
</evidence>
<sequence length="517" mass="54526">MAVSSLLRRHRPHIIPRISSLSLQQQRTYLVLRTILNAPRTDRYTLPSDLPSPPKTAILLTTLDAAATLIPKALEPLTTSGTTAVLAAAVDSLPTPTRSKGQSWLLSDHHIRIKFPALPPSDPSAPSTTKSSTSAPTPKSITFQLPGMPSSITLPLANTLFQNGQLSTIEHLPATTMQIDLEAGEGVTNEEVVEFAEAREEIKDTWDELTTLIMGIANPETLPPKDSVIVNIPVSALVPEQPSESDPQARASAAVAAAQGKAKETQTADLKPRAMLPLRKLTEPRKITSAMGNILRTISTPAGEIGASRELESVVNDAVGEGSPRGTVFARVTKSTPSSDESVDLMFSAPGIRLHRVLSGGGGWGAKSGLLSLDPQNPDMVDEFAKMFEKRFEAGEAGESADDAKDVGEAGIVEKGDWVQFFETVRVEDSAEAHLEGTRGFRFGGVAKEGEGVEGSGVAEVKGGVKQAEEGEVKVLDGVFGASSENGVEMVVVGKRKVVDVPGGAVVVEFAGGKASA</sequence>
<keyword evidence="3" id="KW-1185">Reference proteome</keyword>
<dbReference type="STRING" id="341454.A0A4S2N6Q5"/>
<feature type="compositionally biased region" description="Low complexity" evidence="1">
    <location>
        <begin position="124"/>
        <end position="140"/>
    </location>
</feature>
<dbReference type="EMBL" id="ML220112">
    <property type="protein sequence ID" value="TGZ84937.1"/>
    <property type="molecule type" value="Genomic_DNA"/>
</dbReference>
<dbReference type="Proteomes" id="UP000298138">
    <property type="component" value="Unassembled WGS sequence"/>
</dbReference>
<evidence type="ECO:0000313" key="2">
    <source>
        <dbReference type="EMBL" id="TGZ84937.1"/>
    </source>
</evidence>
<feature type="region of interest" description="Disordered" evidence="1">
    <location>
        <begin position="116"/>
        <end position="140"/>
    </location>
</feature>
<name>A0A4S2N6Q5_9PEZI</name>
<proteinExistence type="predicted"/>
<dbReference type="InParanoid" id="A0A4S2N6Q5"/>
<organism evidence="2 3">
    <name type="scientific">Ascodesmis nigricans</name>
    <dbReference type="NCBI Taxonomy" id="341454"/>
    <lineage>
        <taxon>Eukaryota</taxon>
        <taxon>Fungi</taxon>
        <taxon>Dikarya</taxon>
        <taxon>Ascomycota</taxon>
        <taxon>Pezizomycotina</taxon>
        <taxon>Pezizomycetes</taxon>
        <taxon>Pezizales</taxon>
        <taxon>Ascodesmidaceae</taxon>
        <taxon>Ascodesmis</taxon>
    </lineage>
</organism>